<organism evidence="1">
    <name type="scientific">Arundo donax</name>
    <name type="common">Giant reed</name>
    <name type="synonym">Donax arundinaceus</name>
    <dbReference type="NCBI Taxonomy" id="35708"/>
    <lineage>
        <taxon>Eukaryota</taxon>
        <taxon>Viridiplantae</taxon>
        <taxon>Streptophyta</taxon>
        <taxon>Embryophyta</taxon>
        <taxon>Tracheophyta</taxon>
        <taxon>Spermatophyta</taxon>
        <taxon>Magnoliopsida</taxon>
        <taxon>Liliopsida</taxon>
        <taxon>Poales</taxon>
        <taxon>Poaceae</taxon>
        <taxon>PACMAD clade</taxon>
        <taxon>Arundinoideae</taxon>
        <taxon>Arundineae</taxon>
        <taxon>Arundo</taxon>
    </lineage>
</organism>
<protein>
    <submittedName>
        <fullName evidence="1">Uncharacterized protein</fullName>
    </submittedName>
</protein>
<sequence>MVPKSATKCVVNKGKQMTLRSDSDHD</sequence>
<dbReference type="AlphaFoldDB" id="A0A0A9CIX4"/>
<reference evidence="1" key="2">
    <citation type="journal article" date="2015" name="Data Brief">
        <title>Shoot transcriptome of the giant reed, Arundo donax.</title>
        <authorList>
            <person name="Barrero R.A."/>
            <person name="Guerrero F.D."/>
            <person name="Moolhuijzen P."/>
            <person name="Goolsby J.A."/>
            <person name="Tidwell J."/>
            <person name="Bellgard S.E."/>
            <person name="Bellgard M.I."/>
        </authorList>
    </citation>
    <scope>NUCLEOTIDE SEQUENCE</scope>
    <source>
        <tissue evidence="1">Shoot tissue taken approximately 20 cm above the soil surface</tissue>
    </source>
</reference>
<accession>A0A0A9CIX4</accession>
<dbReference type="EMBL" id="GBRH01224550">
    <property type="protein sequence ID" value="JAD73345.1"/>
    <property type="molecule type" value="Transcribed_RNA"/>
</dbReference>
<name>A0A0A9CIX4_ARUDO</name>
<evidence type="ECO:0000313" key="1">
    <source>
        <dbReference type="EMBL" id="JAD73345.1"/>
    </source>
</evidence>
<reference evidence="1" key="1">
    <citation type="submission" date="2014-09" db="EMBL/GenBank/DDBJ databases">
        <authorList>
            <person name="Magalhaes I.L.F."/>
            <person name="Oliveira U."/>
            <person name="Santos F.R."/>
            <person name="Vidigal T.H.D.A."/>
            <person name="Brescovit A.D."/>
            <person name="Santos A.J."/>
        </authorList>
    </citation>
    <scope>NUCLEOTIDE SEQUENCE</scope>
    <source>
        <tissue evidence="1">Shoot tissue taken approximately 20 cm above the soil surface</tissue>
    </source>
</reference>
<proteinExistence type="predicted"/>